<gene>
    <name evidence="2" type="ORF">PCOR1329_LOCUS10114</name>
</gene>
<dbReference type="EMBL" id="CAUYUJ010002857">
    <property type="protein sequence ID" value="CAK0802703.1"/>
    <property type="molecule type" value="Genomic_DNA"/>
</dbReference>
<sequence>MAGTVDVESQKRIKALRKKLSQIEKLKEKEADTLTPEEAAKIEGEAKILSEIVAIERGEAMPRAVVQEAPAPAVEKEAPALAPAVPAAAAEAAPAASAAGADAEEDDKEPGARAAGASGGGEEDQGNEEEAWADCQAEREGPPIHQG</sequence>
<feature type="compositionally biased region" description="Low complexity" evidence="1">
    <location>
        <begin position="69"/>
        <end position="101"/>
    </location>
</feature>
<evidence type="ECO:0000313" key="2">
    <source>
        <dbReference type="EMBL" id="CAK0802703.1"/>
    </source>
</evidence>
<proteinExistence type="predicted"/>
<feature type="non-terminal residue" evidence="2">
    <location>
        <position position="147"/>
    </location>
</feature>
<comment type="caution">
    <text evidence="2">The sequence shown here is derived from an EMBL/GenBank/DDBJ whole genome shotgun (WGS) entry which is preliminary data.</text>
</comment>
<protein>
    <submittedName>
        <fullName evidence="2">Uncharacterized protein</fullName>
    </submittedName>
</protein>
<dbReference type="Proteomes" id="UP001189429">
    <property type="component" value="Unassembled WGS sequence"/>
</dbReference>
<reference evidence="2" key="1">
    <citation type="submission" date="2023-10" db="EMBL/GenBank/DDBJ databases">
        <authorList>
            <person name="Chen Y."/>
            <person name="Shah S."/>
            <person name="Dougan E. K."/>
            <person name="Thang M."/>
            <person name="Chan C."/>
        </authorList>
    </citation>
    <scope>NUCLEOTIDE SEQUENCE [LARGE SCALE GENOMIC DNA]</scope>
</reference>
<feature type="compositionally biased region" description="Acidic residues" evidence="1">
    <location>
        <begin position="121"/>
        <end position="132"/>
    </location>
</feature>
<accession>A0ABN9QA31</accession>
<feature type="region of interest" description="Disordered" evidence="1">
    <location>
        <begin position="69"/>
        <end position="147"/>
    </location>
</feature>
<evidence type="ECO:0000256" key="1">
    <source>
        <dbReference type="SAM" id="MobiDB-lite"/>
    </source>
</evidence>
<evidence type="ECO:0000313" key="3">
    <source>
        <dbReference type="Proteomes" id="UP001189429"/>
    </source>
</evidence>
<feature type="compositionally biased region" description="Basic and acidic residues" evidence="1">
    <location>
        <begin position="136"/>
        <end position="147"/>
    </location>
</feature>
<keyword evidence="3" id="KW-1185">Reference proteome</keyword>
<name>A0ABN9QA31_9DINO</name>
<organism evidence="2 3">
    <name type="scientific">Prorocentrum cordatum</name>
    <dbReference type="NCBI Taxonomy" id="2364126"/>
    <lineage>
        <taxon>Eukaryota</taxon>
        <taxon>Sar</taxon>
        <taxon>Alveolata</taxon>
        <taxon>Dinophyceae</taxon>
        <taxon>Prorocentrales</taxon>
        <taxon>Prorocentraceae</taxon>
        <taxon>Prorocentrum</taxon>
    </lineage>
</organism>